<keyword evidence="2" id="KW-1185">Reference proteome</keyword>
<gene>
    <name evidence="1" type="ORF">SS37A_41260</name>
</gene>
<sequence length="69" mass="8023">MWQVPQKADRRLFLEELRRQVYEQYRPAFTEVTSLLQEGNFRRAELEDVGVANESNRFQLGSSDLCSGG</sequence>
<name>A0ABM8EEW2_9HYPH</name>
<geneLocation type="plasmid" evidence="1 2">
    <name>pSS37A-Re-3</name>
</geneLocation>
<evidence type="ECO:0000313" key="1">
    <source>
        <dbReference type="EMBL" id="BDV36596.1"/>
    </source>
</evidence>
<organism evidence="1 2">
    <name type="scientific">Methylocystis iwaonis</name>
    <dbReference type="NCBI Taxonomy" id="2885079"/>
    <lineage>
        <taxon>Bacteria</taxon>
        <taxon>Pseudomonadati</taxon>
        <taxon>Pseudomonadota</taxon>
        <taxon>Alphaproteobacteria</taxon>
        <taxon>Hyphomicrobiales</taxon>
        <taxon>Methylocystaceae</taxon>
        <taxon>Methylocystis</taxon>
    </lineage>
</organism>
<reference evidence="1 2" key="1">
    <citation type="journal article" date="2023" name="Int. J. Syst. Evol. Microbiol.">
        <title>Methylocystis iwaonis sp. nov., a type II methane-oxidizing bacterium from surface soil of a rice paddy field in Japan, and emended description of the genus Methylocystis (ex Whittenbury et al. 1970) Bowman et al. 1993.</title>
        <authorList>
            <person name="Kaise H."/>
            <person name="Sawadogo J.B."/>
            <person name="Alam M.S."/>
            <person name="Ueno C."/>
            <person name="Dianou D."/>
            <person name="Shinjo R."/>
            <person name="Asakawa S."/>
        </authorList>
    </citation>
    <scope>NUCLEOTIDE SEQUENCE [LARGE SCALE GENOMIC DNA]</scope>
    <source>
        <strain evidence="1 2">SS37A-Re</strain>
    </source>
</reference>
<proteinExistence type="predicted"/>
<protein>
    <recommendedName>
        <fullName evidence="3">DUF1127 domain-containing protein</fullName>
    </recommendedName>
</protein>
<accession>A0ABM8EEW2</accession>
<keyword evidence="1" id="KW-0614">Plasmid</keyword>
<dbReference type="EMBL" id="AP027145">
    <property type="protein sequence ID" value="BDV36596.1"/>
    <property type="molecule type" value="Genomic_DNA"/>
</dbReference>
<evidence type="ECO:0000313" key="2">
    <source>
        <dbReference type="Proteomes" id="UP001317629"/>
    </source>
</evidence>
<evidence type="ECO:0008006" key="3">
    <source>
        <dbReference type="Google" id="ProtNLM"/>
    </source>
</evidence>
<dbReference type="Proteomes" id="UP001317629">
    <property type="component" value="Plasmid pSS37A-Re-3"/>
</dbReference>